<dbReference type="EMBL" id="JAERRB010000004">
    <property type="protein sequence ID" value="MBL0742458.1"/>
    <property type="molecule type" value="Genomic_DNA"/>
</dbReference>
<sequence length="383" mass="44141">MGKQRTIGLIYSVNENWIAGTYYVENLICSLKALPENDQPFIVIYTYQESDYQKMLSATGYKNSRPEYIRDVSNLFARLINAFSYRIFNTHWVTGGLHRDVDVVFPNPVIYQFDRFKGKLFWIPDFQEKHFPRFFSAQQLADRKTSVDVLVKKNLPIVFSSEHARRDFQELYPQATNAVFVMPFAVTLPDLSKTLFSDLKVKYALPEKYFVCSNQFWAHKNHAVVLKALAWLKKQGVSAHVLFTGKPFDNRNPEYYPGLQSLAEQEDISSQVSFLGFIPREDQLVLMQHSLAIVQPSLFEGWSTVVEDAKALNHNVIVSDIPVHREQLPDHPFFFLPDDAVALGTHMKNFIDRGPVPLSIDYRRNVQEFGKRFMRIAGSLAKG</sequence>
<evidence type="ECO:0000259" key="1">
    <source>
        <dbReference type="Pfam" id="PF00534"/>
    </source>
</evidence>
<feature type="domain" description="Glycosyl transferase family 1" evidence="1">
    <location>
        <begin position="206"/>
        <end position="354"/>
    </location>
</feature>
<proteinExistence type="predicted"/>
<dbReference type="InterPro" id="IPR001296">
    <property type="entry name" value="Glyco_trans_1"/>
</dbReference>
<comment type="caution">
    <text evidence="2">The sequence shown here is derived from an EMBL/GenBank/DDBJ whole genome shotgun (WGS) entry which is preliminary data.</text>
</comment>
<dbReference type="RefSeq" id="WP_202010709.1">
    <property type="nucleotide sequence ID" value="NZ_JAERRB010000004.1"/>
</dbReference>
<evidence type="ECO:0000313" key="2">
    <source>
        <dbReference type="EMBL" id="MBL0742458.1"/>
    </source>
</evidence>
<dbReference type="SUPFAM" id="SSF53756">
    <property type="entry name" value="UDP-Glycosyltransferase/glycogen phosphorylase"/>
    <property type="match status" value="1"/>
</dbReference>
<dbReference type="Gene3D" id="3.40.50.2000">
    <property type="entry name" value="Glycogen Phosphorylase B"/>
    <property type="match status" value="1"/>
</dbReference>
<protein>
    <submittedName>
        <fullName evidence="2">Glycosyltransferase family 4 protein</fullName>
    </submittedName>
</protein>
<gene>
    <name evidence="2" type="ORF">JI741_14620</name>
</gene>
<keyword evidence="3" id="KW-1185">Reference proteome</keyword>
<dbReference type="PANTHER" id="PTHR46401">
    <property type="entry name" value="GLYCOSYLTRANSFERASE WBBK-RELATED"/>
    <property type="match status" value="1"/>
</dbReference>
<dbReference type="CDD" id="cd03809">
    <property type="entry name" value="GT4_MtfB-like"/>
    <property type="match status" value="1"/>
</dbReference>
<dbReference type="Proteomes" id="UP000613030">
    <property type="component" value="Unassembled WGS sequence"/>
</dbReference>
<dbReference type="Pfam" id="PF00534">
    <property type="entry name" value="Glycos_transf_1"/>
    <property type="match status" value="1"/>
</dbReference>
<accession>A0ABS1KSK6</accession>
<name>A0ABS1KSK6_9BACT</name>
<organism evidence="2 3">
    <name type="scientific">Chryseolinea lacunae</name>
    <dbReference type="NCBI Taxonomy" id="2801331"/>
    <lineage>
        <taxon>Bacteria</taxon>
        <taxon>Pseudomonadati</taxon>
        <taxon>Bacteroidota</taxon>
        <taxon>Cytophagia</taxon>
        <taxon>Cytophagales</taxon>
        <taxon>Fulvivirgaceae</taxon>
        <taxon>Chryseolinea</taxon>
    </lineage>
</organism>
<dbReference type="PANTHER" id="PTHR46401:SF8">
    <property type="entry name" value="BLL6006 PROTEIN"/>
    <property type="match status" value="1"/>
</dbReference>
<reference evidence="2 3" key="1">
    <citation type="submission" date="2021-01" db="EMBL/GenBank/DDBJ databases">
        <title>Chryseolinea sp. Jin1 Genome sequencing and assembly.</title>
        <authorList>
            <person name="Kim I."/>
        </authorList>
    </citation>
    <scope>NUCLEOTIDE SEQUENCE [LARGE SCALE GENOMIC DNA]</scope>
    <source>
        <strain evidence="2 3">Jin1</strain>
    </source>
</reference>
<evidence type="ECO:0000313" key="3">
    <source>
        <dbReference type="Proteomes" id="UP000613030"/>
    </source>
</evidence>